<comment type="caution">
    <text evidence="2">The sequence shown here is derived from an EMBL/GenBank/DDBJ whole genome shotgun (WGS) entry which is preliminary data.</text>
</comment>
<dbReference type="InterPro" id="IPR050397">
    <property type="entry name" value="Env_Response_Regulators"/>
</dbReference>
<dbReference type="Pfam" id="PF00027">
    <property type="entry name" value="cNMP_binding"/>
    <property type="match status" value="1"/>
</dbReference>
<evidence type="ECO:0000313" key="2">
    <source>
        <dbReference type="EMBL" id="MFB9886315.1"/>
    </source>
</evidence>
<dbReference type="RefSeq" id="WP_081414300.1">
    <property type="nucleotide sequence ID" value="NZ_JBHLZN010000002.1"/>
</dbReference>
<proteinExistence type="predicted"/>
<accession>A0ABV5ZAP6</accession>
<dbReference type="PANTHER" id="PTHR24567">
    <property type="entry name" value="CRP FAMILY TRANSCRIPTIONAL REGULATORY PROTEIN"/>
    <property type="match status" value="1"/>
</dbReference>
<dbReference type="Proteomes" id="UP001589628">
    <property type="component" value="Unassembled WGS sequence"/>
</dbReference>
<feature type="domain" description="Cyclic nucleotide-binding" evidence="1">
    <location>
        <begin position="18"/>
        <end position="101"/>
    </location>
</feature>
<keyword evidence="3" id="KW-1185">Reference proteome</keyword>
<dbReference type="CDD" id="cd00038">
    <property type="entry name" value="CAP_ED"/>
    <property type="match status" value="1"/>
</dbReference>
<reference evidence="2 3" key="1">
    <citation type="submission" date="2024-09" db="EMBL/GenBank/DDBJ databases">
        <authorList>
            <person name="Sun Q."/>
            <person name="Mori K."/>
        </authorList>
    </citation>
    <scope>NUCLEOTIDE SEQUENCE [LARGE SCALE GENOMIC DNA]</scope>
    <source>
        <strain evidence="2 3">ATCC 51285</strain>
    </source>
</reference>
<sequence length="181" mass="20694">MPSLPAWQAAAPLWQPCHYQRDQHLLHTGEQQPRLWLLMEGLVRFYYLTPAGKEFNKSFALPGHLLGSLSTLLANQPAPFHIQALQPCRAYLLQGAGLQQLAASHSDWQTLQLRLLQQLALRKEQREADFLLRSASERYQQFLQEHAEVAEQIANYHIASYLGITEVALSRIRQRLRTSSA</sequence>
<evidence type="ECO:0000313" key="3">
    <source>
        <dbReference type="Proteomes" id="UP001589628"/>
    </source>
</evidence>
<dbReference type="InterPro" id="IPR000595">
    <property type="entry name" value="cNMP-bd_dom"/>
</dbReference>
<dbReference type="Gene3D" id="2.60.120.10">
    <property type="entry name" value="Jelly Rolls"/>
    <property type="match status" value="1"/>
</dbReference>
<evidence type="ECO:0000259" key="1">
    <source>
        <dbReference type="PROSITE" id="PS50042"/>
    </source>
</evidence>
<protein>
    <submittedName>
        <fullName evidence="2">Crp/Fnr family transcriptional regulator</fullName>
    </submittedName>
</protein>
<dbReference type="SUPFAM" id="SSF51206">
    <property type="entry name" value="cAMP-binding domain-like"/>
    <property type="match status" value="1"/>
</dbReference>
<dbReference type="PROSITE" id="PS50042">
    <property type="entry name" value="CNMP_BINDING_3"/>
    <property type="match status" value="1"/>
</dbReference>
<organism evidence="2 3">
    <name type="scientific">Balneatrix alpica</name>
    <dbReference type="NCBI Taxonomy" id="75684"/>
    <lineage>
        <taxon>Bacteria</taxon>
        <taxon>Pseudomonadati</taxon>
        <taxon>Pseudomonadota</taxon>
        <taxon>Gammaproteobacteria</taxon>
        <taxon>Oceanospirillales</taxon>
        <taxon>Balneatrichaceae</taxon>
        <taxon>Balneatrix</taxon>
    </lineage>
</organism>
<name>A0ABV5ZAP6_9GAMM</name>
<dbReference type="InterPro" id="IPR018490">
    <property type="entry name" value="cNMP-bd_dom_sf"/>
</dbReference>
<dbReference type="EMBL" id="JBHLZN010000002">
    <property type="protein sequence ID" value="MFB9886315.1"/>
    <property type="molecule type" value="Genomic_DNA"/>
</dbReference>
<gene>
    <name evidence="2" type="ORF">ACFFLH_07840</name>
</gene>
<dbReference type="PANTHER" id="PTHR24567:SF76">
    <property type="entry name" value="CYCLIC NUCLEOTIDE-BINDING DOMAIN PROTEIN"/>
    <property type="match status" value="1"/>
</dbReference>
<dbReference type="InterPro" id="IPR014710">
    <property type="entry name" value="RmlC-like_jellyroll"/>
</dbReference>